<evidence type="ECO:0000256" key="1">
    <source>
        <dbReference type="SAM" id="SignalP"/>
    </source>
</evidence>
<organism evidence="2 3">
    <name type="scientific">Thermogemmatispora tikiterensis</name>
    <dbReference type="NCBI Taxonomy" id="1825093"/>
    <lineage>
        <taxon>Bacteria</taxon>
        <taxon>Bacillati</taxon>
        <taxon>Chloroflexota</taxon>
        <taxon>Ktedonobacteria</taxon>
        <taxon>Thermogemmatisporales</taxon>
        <taxon>Thermogemmatisporaceae</taxon>
        <taxon>Thermogemmatispora</taxon>
    </lineage>
</organism>
<evidence type="ECO:0000313" key="2">
    <source>
        <dbReference type="EMBL" id="RAQ94603.1"/>
    </source>
</evidence>
<dbReference type="SUPFAM" id="SSF82171">
    <property type="entry name" value="DPP6 N-terminal domain-like"/>
    <property type="match status" value="1"/>
</dbReference>
<gene>
    <name evidence="2" type="ORF">A4R35_03590</name>
</gene>
<keyword evidence="1" id="KW-0732">Signal</keyword>
<reference evidence="2 3" key="1">
    <citation type="submission" date="2016-08" db="EMBL/GenBank/DDBJ databases">
        <title>Analysis of Carbohydrate Active Enzymes in Thermogemmatispora T81 Reveals Carbohydrate Degradation Ability.</title>
        <authorList>
            <person name="Tomazini A."/>
            <person name="Lal S."/>
            <person name="Stott M."/>
            <person name="Henrissat B."/>
            <person name="Polikarpov I."/>
            <person name="Sparling R."/>
            <person name="Levin D.B."/>
        </authorList>
    </citation>
    <scope>NUCLEOTIDE SEQUENCE [LARGE SCALE GENOMIC DNA]</scope>
    <source>
        <strain evidence="2 3">T81</strain>
    </source>
</reference>
<feature type="chain" id="PRO_5016245988" evidence="1">
    <location>
        <begin position="21"/>
        <end position="451"/>
    </location>
</feature>
<comment type="caution">
    <text evidence="2">The sequence shown here is derived from an EMBL/GenBank/DDBJ whole genome shotgun (WGS) entry which is preliminary data.</text>
</comment>
<keyword evidence="3" id="KW-1185">Reference proteome</keyword>
<proteinExistence type="predicted"/>
<name>A0A328VG81_9CHLR</name>
<dbReference type="Gene3D" id="2.120.10.30">
    <property type="entry name" value="TolB, C-terminal domain"/>
    <property type="match status" value="2"/>
</dbReference>
<dbReference type="EMBL" id="MCIF01000002">
    <property type="protein sequence ID" value="RAQ94603.1"/>
    <property type="molecule type" value="Genomic_DNA"/>
</dbReference>
<dbReference type="Proteomes" id="UP000248706">
    <property type="component" value="Unassembled WGS sequence"/>
</dbReference>
<feature type="signal peptide" evidence="1">
    <location>
        <begin position="1"/>
        <end position="20"/>
    </location>
</feature>
<accession>A0A328VG81</accession>
<dbReference type="InterPro" id="IPR011042">
    <property type="entry name" value="6-blade_b-propeller_TolB-like"/>
</dbReference>
<dbReference type="AlphaFoldDB" id="A0A328VG81"/>
<sequence length="451" mass="48471">MNCSRRRIMTLVLLSWVVLALGPSACSPGYSGTAKIAFVRDGQLWTIYPDGSGAYEVADNTPPVVGVGWSPDHHLLVFRTLDSDYAQSAAGRRLKPDPLTGLVTDAPAGLNTVGVDGGSPIPIFFSSAAVRISDAWWDPTGSRLLYRLTLTGSTSQLRWELAQNDQPGGIATRTLPASLAIPSLNNGAGSILGVDQDGLFTFNPSGPEQRWLSPGLPPGHPLPATLERVLWQPHQTQPSFLYAVSTAPNGSAKQVALLLQRPTGETRPLLTCSCQQFAWSSSGQQVLALTADGRYLIVNLDGSVRLSIRAESDSVPFWSPDGRFLLLDGRHTLWLVDVQTGRQQLLLSDRTPLGPLGAASSQLPAVGALLEPVPNSLWGSDSRSFVFLTRGRLWWQGNSLLHEGNGLYLLTLNAQGQPLAAPRLLTNGPITQVGWSYQDSAVSFLFQAPLL</sequence>
<evidence type="ECO:0000313" key="3">
    <source>
        <dbReference type="Proteomes" id="UP000248706"/>
    </source>
</evidence>
<protein>
    <submittedName>
        <fullName evidence="2">Uncharacterized protein</fullName>
    </submittedName>
</protein>